<keyword evidence="2 4" id="KW-0547">Nucleotide-binding</keyword>
<evidence type="ECO:0000256" key="3">
    <source>
        <dbReference type="ARBA" id="ARBA00022840"/>
    </source>
</evidence>
<keyword evidence="1 6" id="KW-0436">Ligase</keyword>
<evidence type="ECO:0000313" key="7">
    <source>
        <dbReference type="Proteomes" id="UP000010824"/>
    </source>
</evidence>
<evidence type="ECO:0000256" key="1">
    <source>
        <dbReference type="ARBA" id="ARBA00022598"/>
    </source>
</evidence>
<evidence type="ECO:0000313" key="6">
    <source>
        <dbReference type="EMBL" id="AGB01207.1"/>
    </source>
</evidence>
<reference evidence="6 7" key="2">
    <citation type="journal article" date="2014" name="Genome Announc.">
        <title>Complete Genome Sequence of Methanoregula formicica SMSPT, a Mesophilic Hydrogenotrophic Methanogen Isolated from a Methanogenic Upflow Anaerobic Sludge Blanket Reactor.</title>
        <authorList>
            <person name="Yamamoto K."/>
            <person name="Tamaki H."/>
            <person name="Cadillo-Quiroz H."/>
            <person name="Imachi H."/>
            <person name="Kyrpides N."/>
            <person name="Woyke T."/>
            <person name="Goodwin L."/>
            <person name="Zinder S.H."/>
            <person name="Kamagata Y."/>
            <person name="Liu W.T."/>
        </authorList>
    </citation>
    <scope>NUCLEOTIDE SEQUENCE [LARGE SCALE GENOMIC DNA]</scope>
    <source>
        <strain evidence="7">DSM 22288 / NBRC 105244 / SMSP</strain>
    </source>
</reference>
<dbReference type="KEGG" id="mfo:Metfor_0122"/>
<dbReference type="InterPro" id="IPR011761">
    <property type="entry name" value="ATP-grasp"/>
</dbReference>
<dbReference type="HOGENOM" id="CLU_029016_3_1_2"/>
<dbReference type="eggNOG" id="arCOG04415">
    <property type="taxonomic scope" value="Archaea"/>
</dbReference>
<organism evidence="6 7">
    <name type="scientific">Methanoregula formicica (strain DSM 22288 / NBRC 105244 / SMSP)</name>
    <dbReference type="NCBI Taxonomy" id="593750"/>
    <lineage>
        <taxon>Archaea</taxon>
        <taxon>Methanobacteriati</taxon>
        <taxon>Methanobacteriota</taxon>
        <taxon>Stenosarchaea group</taxon>
        <taxon>Methanomicrobia</taxon>
        <taxon>Methanomicrobiales</taxon>
        <taxon>Methanoregulaceae</taxon>
        <taxon>Methanoregula</taxon>
    </lineage>
</organism>
<dbReference type="PANTHER" id="PTHR43585:SF2">
    <property type="entry name" value="ATP-GRASP ENZYME FSQD"/>
    <property type="match status" value="1"/>
</dbReference>
<evidence type="ECO:0000259" key="5">
    <source>
        <dbReference type="PROSITE" id="PS50975"/>
    </source>
</evidence>
<dbReference type="GO" id="GO:0016874">
    <property type="term" value="F:ligase activity"/>
    <property type="evidence" value="ECO:0007669"/>
    <property type="project" value="UniProtKB-KW"/>
</dbReference>
<dbReference type="AlphaFoldDB" id="L0H914"/>
<dbReference type="Gene3D" id="3.30.470.20">
    <property type="entry name" value="ATP-grasp fold, B domain"/>
    <property type="match status" value="1"/>
</dbReference>
<keyword evidence="3 4" id="KW-0067">ATP-binding</keyword>
<evidence type="ECO:0000256" key="4">
    <source>
        <dbReference type="PROSITE-ProRule" id="PRU00409"/>
    </source>
</evidence>
<proteinExistence type="predicted"/>
<keyword evidence="7" id="KW-1185">Reference proteome</keyword>
<dbReference type="STRING" id="593750.Metfor_0122"/>
<sequence>MVTKDRRQKAVVLVDGFATSGRVMASRFLMQGIPCIEVLSHEAFPEKYLKKNHAEDYLEDPLFTDKIVFRGDLDAVVRQLDRYAVIGIIPGSEMGVPFADALSERMGLFSNGTAQSVARRNKFRMQCALQDAGVRTKQFICTQDENELIAWFRAGSFAEVVIKPMSSASTEGVTFCSTEEEVLSAFRNLIGTTNHLGDKNTEVLIEERLCGTEFGVNTVSWNGKHRLAELWQYRKVKVEGVGNVYDCTRLHDWPEGQLMELVRYAFSVLDALGIRYGAAHTEIMLTEKGPLLIESGARIMGGTIPPDLIVSCSGQCQVDLMVAAYSDPEKFLETIDKPYHLKRHMIRKHLIAQHEGTPEGEIAAIEMLARLKSCARGDFVNLISDWHVNRTVDMMTSPAKVFLIHKDPRVILEDYRRIRDFETYQENELFSI</sequence>
<dbReference type="Proteomes" id="UP000010824">
    <property type="component" value="Chromosome"/>
</dbReference>
<dbReference type="RefSeq" id="WP_015284171.1">
    <property type="nucleotide sequence ID" value="NC_019943.1"/>
</dbReference>
<dbReference type="PROSITE" id="PS50975">
    <property type="entry name" value="ATP_GRASP"/>
    <property type="match status" value="1"/>
</dbReference>
<dbReference type="PANTHER" id="PTHR43585">
    <property type="entry name" value="FUMIPYRROLE BIOSYNTHESIS PROTEIN C"/>
    <property type="match status" value="1"/>
</dbReference>
<dbReference type="SUPFAM" id="SSF56059">
    <property type="entry name" value="Glutathione synthetase ATP-binding domain-like"/>
    <property type="match status" value="1"/>
</dbReference>
<reference evidence="7" key="1">
    <citation type="submission" date="2011-12" db="EMBL/GenBank/DDBJ databases">
        <title>Complete sequence of Methanoregula formicicum SMSP.</title>
        <authorList>
            <person name="Lucas S."/>
            <person name="Han J."/>
            <person name="Lapidus A."/>
            <person name="Cheng J.-F."/>
            <person name="Goodwin L."/>
            <person name="Pitluck S."/>
            <person name="Peters L."/>
            <person name="Ovchinnikova G."/>
            <person name="Teshima H."/>
            <person name="Detter J.C."/>
            <person name="Han C."/>
            <person name="Tapia R."/>
            <person name="Land M."/>
            <person name="Hauser L."/>
            <person name="Kyrpides N."/>
            <person name="Ivanova N."/>
            <person name="Pagani I."/>
            <person name="Imachi H."/>
            <person name="Tamaki H."/>
            <person name="Sekiguchi Y."/>
            <person name="Kamagata Y."/>
            <person name="Cadillo-Quiroz H."/>
            <person name="Zinder S."/>
            <person name="Liu W.-T."/>
            <person name="Woyke T."/>
        </authorList>
    </citation>
    <scope>NUCLEOTIDE SEQUENCE [LARGE SCALE GENOMIC DNA]</scope>
    <source>
        <strain evidence="7">DSM 22288 / NBRC 105244 / SMSP</strain>
    </source>
</reference>
<evidence type="ECO:0000256" key="2">
    <source>
        <dbReference type="ARBA" id="ARBA00022741"/>
    </source>
</evidence>
<dbReference type="InterPro" id="IPR052032">
    <property type="entry name" value="ATP-dep_AA_Ligase"/>
</dbReference>
<gene>
    <name evidence="6" type="ordered locus">Metfor_0122</name>
</gene>
<dbReference type="OrthoDB" id="77657at2157"/>
<feature type="domain" description="ATP-grasp" evidence="5">
    <location>
        <begin position="126"/>
        <end position="326"/>
    </location>
</feature>
<dbReference type="NCBIfam" id="NF005543">
    <property type="entry name" value="PRK07206.1"/>
    <property type="match status" value="1"/>
</dbReference>
<dbReference type="InterPro" id="IPR020561">
    <property type="entry name" value="PRibGlycinamid_synth_ATP-grasp"/>
</dbReference>
<protein>
    <submittedName>
        <fullName evidence="6">Phosphoribosylamine-glycine ligase</fullName>
    </submittedName>
</protein>
<dbReference type="Pfam" id="PF01071">
    <property type="entry name" value="GARS_A"/>
    <property type="match status" value="1"/>
</dbReference>
<dbReference type="InParanoid" id="L0H914"/>
<dbReference type="GO" id="GO:0005524">
    <property type="term" value="F:ATP binding"/>
    <property type="evidence" value="ECO:0007669"/>
    <property type="project" value="UniProtKB-UniRule"/>
</dbReference>
<dbReference type="GO" id="GO:0046872">
    <property type="term" value="F:metal ion binding"/>
    <property type="evidence" value="ECO:0007669"/>
    <property type="project" value="InterPro"/>
</dbReference>
<dbReference type="GeneID" id="14308795"/>
<name>L0H914_METFS</name>
<accession>L0H914</accession>
<dbReference type="EMBL" id="CP003167">
    <property type="protein sequence ID" value="AGB01207.1"/>
    <property type="molecule type" value="Genomic_DNA"/>
</dbReference>